<dbReference type="InterPro" id="IPR028974">
    <property type="entry name" value="TSP_type-3_rpt"/>
</dbReference>
<evidence type="ECO:0000313" key="2">
    <source>
        <dbReference type="EMBL" id="AXG74564.1"/>
    </source>
</evidence>
<dbReference type="Proteomes" id="UP000253951">
    <property type="component" value="Chromosome"/>
</dbReference>
<evidence type="ECO:0000256" key="1">
    <source>
        <dbReference type="SAM" id="SignalP"/>
    </source>
</evidence>
<feature type="chain" id="PRO_5017005093" description="Thrombospondin type 3 repeat-containing protein" evidence="1">
    <location>
        <begin position="41"/>
        <end position="83"/>
    </location>
</feature>
<proteinExistence type="predicted"/>
<dbReference type="EMBL" id="CP031188">
    <property type="protein sequence ID" value="AXG74564.1"/>
    <property type="molecule type" value="Genomic_DNA"/>
</dbReference>
<organism evidence="2 3">
    <name type="scientific">Flavobacterium arcticum</name>
    <dbReference type="NCBI Taxonomy" id="1784713"/>
    <lineage>
        <taxon>Bacteria</taxon>
        <taxon>Pseudomonadati</taxon>
        <taxon>Bacteroidota</taxon>
        <taxon>Flavobacteriia</taxon>
        <taxon>Flavobacteriales</taxon>
        <taxon>Flavobacteriaceae</taxon>
        <taxon>Flavobacterium</taxon>
    </lineage>
</organism>
<evidence type="ECO:0008006" key="4">
    <source>
        <dbReference type="Google" id="ProtNLM"/>
    </source>
</evidence>
<accession>A0A345HDA4</accession>
<dbReference type="SUPFAM" id="SSF103647">
    <property type="entry name" value="TSP type-3 repeat"/>
    <property type="match status" value="1"/>
</dbReference>
<sequence>MRNEIIHSLTNKNIKMKTKKFYLFITVFTMLLALSSCSLGDDDNNIVERNDDDGDGVINVIDECAHTPEGVEVDAVGCPVEED</sequence>
<gene>
    <name evidence="2" type="ORF">DVK85_10090</name>
</gene>
<evidence type="ECO:0000313" key="3">
    <source>
        <dbReference type="Proteomes" id="UP000253951"/>
    </source>
</evidence>
<feature type="signal peptide" evidence="1">
    <location>
        <begin position="1"/>
        <end position="40"/>
    </location>
</feature>
<dbReference type="KEGG" id="fat:DVK85_10090"/>
<keyword evidence="3" id="KW-1185">Reference proteome</keyword>
<keyword evidence="1" id="KW-0732">Signal</keyword>
<dbReference type="AlphaFoldDB" id="A0A345HDA4"/>
<reference evidence="2 3" key="1">
    <citation type="submission" date="2018-07" db="EMBL/GenBank/DDBJ databases">
        <title>Complete genome sequence of Flavobacterium arcticum type strain SM1502T.</title>
        <authorList>
            <person name="Li Y."/>
            <person name="Li D.-D."/>
        </authorList>
    </citation>
    <scope>NUCLEOTIDE SEQUENCE [LARGE SCALE GENOMIC DNA]</scope>
    <source>
        <strain evidence="2 3">SM1502</strain>
    </source>
</reference>
<name>A0A345HDA4_9FLAO</name>
<protein>
    <recommendedName>
        <fullName evidence="4">Thrombospondin type 3 repeat-containing protein</fullName>
    </recommendedName>
</protein>
<dbReference type="GO" id="GO:0005509">
    <property type="term" value="F:calcium ion binding"/>
    <property type="evidence" value="ECO:0007669"/>
    <property type="project" value="InterPro"/>
</dbReference>